<sequence length="421" mass="46500">MQLSRDTMFGRQALLWWAVLSNALSFLGVLLWNWDVTTLVSVYWLEIGIGLFWATLKAGFAERPADYSSEMFLFGAFRYRRGGVSIPRTDLVWYLHNLPIVAIAGVGFGGAWITIGLLAIGQMPGFQEVVQPGSGTLYSVLVVGISLFVGNGWKTMSTYVSGRRYRELNAQQVLQDALWPLWTLGTVIIVVAPTVAGEITALLFLASLLVVKFAFDLVWTFYGTMLSFEEELGGSLEVDKTGTGHEWDPRPLEESRPTDSIRSHRLGVLLGGVTNGVRSLAGTLVGLFGGWVCFVLVMGADLVVLEWLAVALALLGGLGVFDHVLRHWWTRYQFDETDDLVCYGARSAGPHWRLDFDRIESLEQDSSTPDRLLGTTTLRIDLENGERTIRLPHLEKSNVQKIEETIGTSAADAKRAAIGTP</sequence>
<feature type="transmembrane region" description="Helical" evidence="2">
    <location>
        <begin position="202"/>
        <end position="222"/>
    </location>
</feature>
<dbReference type="EMBL" id="FOZS01000001">
    <property type="protein sequence ID" value="SFS52738.1"/>
    <property type="molecule type" value="Genomic_DNA"/>
</dbReference>
<evidence type="ECO:0008006" key="5">
    <source>
        <dbReference type="Google" id="ProtNLM"/>
    </source>
</evidence>
<keyword evidence="2" id="KW-1133">Transmembrane helix</keyword>
<feature type="transmembrane region" description="Helical" evidence="2">
    <location>
        <begin position="12"/>
        <end position="32"/>
    </location>
</feature>
<evidence type="ECO:0000256" key="1">
    <source>
        <dbReference type="SAM" id="MobiDB-lite"/>
    </source>
</evidence>
<feature type="transmembrane region" description="Helical" evidence="2">
    <location>
        <begin position="177"/>
        <end position="196"/>
    </location>
</feature>
<evidence type="ECO:0000256" key="2">
    <source>
        <dbReference type="SAM" id="Phobius"/>
    </source>
</evidence>
<organism evidence="3 4">
    <name type="scientific">Halostagnicola kamekurae</name>
    <dbReference type="NCBI Taxonomy" id="619731"/>
    <lineage>
        <taxon>Archaea</taxon>
        <taxon>Methanobacteriati</taxon>
        <taxon>Methanobacteriota</taxon>
        <taxon>Stenosarchaea group</taxon>
        <taxon>Halobacteria</taxon>
        <taxon>Halobacteriales</taxon>
        <taxon>Natrialbaceae</taxon>
        <taxon>Halostagnicola</taxon>
    </lineage>
</organism>
<protein>
    <recommendedName>
        <fullName evidence="5">PH domain-containing protein</fullName>
    </recommendedName>
</protein>
<evidence type="ECO:0000313" key="3">
    <source>
        <dbReference type="EMBL" id="SFS52738.1"/>
    </source>
</evidence>
<reference evidence="4" key="1">
    <citation type="submission" date="2016-10" db="EMBL/GenBank/DDBJ databases">
        <authorList>
            <person name="Varghese N."/>
            <person name="Submissions S."/>
        </authorList>
    </citation>
    <scope>NUCLEOTIDE SEQUENCE [LARGE SCALE GENOMIC DNA]</scope>
    <source>
        <strain evidence="4">DSM 22427</strain>
    </source>
</reference>
<feature type="transmembrane region" description="Helical" evidence="2">
    <location>
        <begin position="304"/>
        <end position="325"/>
    </location>
</feature>
<feature type="region of interest" description="Disordered" evidence="1">
    <location>
        <begin position="240"/>
        <end position="259"/>
    </location>
</feature>
<keyword evidence="2" id="KW-0472">Membrane</keyword>
<dbReference type="Pfam" id="PF20108">
    <property type="entry name" value="DUF6498"/>
    <property type="match status" value="1"/>
</dbReference>
<accession>A0A1I6QKG6</accession>
<proteinExistence type="predicted"/>
<name>A0A1I6QKG6_9EURY</name>
<feature type="transmembrane region" description="Helical" evidence="2">
    <location>
        <begin position="38"/>
        <end position="56"/>
    </location>
</feature>
<keyword evidence="2" id="KW-0812">Transmembrane</keyword>
<feature type="transmembrane region" description="Helical" evidence="2">
    <location>
        <begin position="91"/>
        <end position="115"/>
    </location>
</feature>
<evidence type="ECO:0000313" key="4">
    <source>
        <dbReference type="Proteomes" id="UP000199199"/>
    </source>
</evidence>
<gene>
    <name evidence="3" type="ORF">SAMN04488556_1324</name>
</gene>
<dbReference type="RefSeq" id="WP_092902821.1">
    <property type="nucleotide sequence ID" value="NZ_FOZS01000001.1"/>
</dbReference>
<keyword evidence="4" id="KW-1185">Reference proteome</keyword>
<feature type="transmembrane region" description="Helical" evidence="2">
    <location>
        <begin position="135"/>
        <end position="156"/>
    </location>
</feature>
<dbReference type="AlphaFoldDB" id="A0A1I6QKG6"/>
<dbReference type="OrthoDB" id="169315at2157"/>
<dbReference type="InterPro" id="IPR045466">
    <property type="entry name" value="DUF6498"/>
</dbReference>
<dbReference type="Proteomes" id="UP000199199">
    <property type="component" value="Unassembled WGS sequence"/>
</dbReference>